<dbReference type="GO" id="GO:0016747">
    <property type="term" value="F:acyltransferase activity, transferring groups other than amino-acyl groups"/>
    <property type="evidence" value="ECO:0007669"/>
    <property type="project" value="InterPro"/>
</dbReference>
<dbReference type="RefSeq" id="WP_079605362.1">
    <property type="nucleotide sequence ID" value="NZ_LT670817.1"/>
</dbReference>
<evidence type="ECO:0000313" key="2">
    <source>
        <dbReference type="EMBL" id="SHH95650.1"/>
    </source>
</evidence>
<dbReference type="EMBL" id="LT670817">
    <property type="protein sequence ID" value="SHH95650.1"/>
    <property type="molecule type" value="Genomic_DNA"/>
</dbReference>
<dbReference type="InterPro" id="IPR000182">
    <property type="entry name" value="GNAT_dom"/>
</dbReference>
<dbReference type="Proteomes" id="UP000189796">
    <property type="component" value="Chromosome I"/>
</dbReference>
<dbReference type="InterPro" id="IPR016181">
    <property type="entry name" value="Acyl_CoA_acyltransferase"/>
</dbReference>
<dbReference type="AlphaFoldDB" id="A0A1M5X731"/>
<accession>A0A1M5X731</accession>
<dbReference type="Pfam" id="PF13527">
    <property type="entry name" value="Acetyltransf_9"/>
    <property type="match status" value="1"/>
</dbReference>
<dbReference type="OrthoDB" id="70281at2"/>
<dbReference type="PROSITE" id="PS51186">
    <property type="entry name" value="GNAT"/>
    <property type="match status" value="1"/>
</dbReference>
<sequence>MGIEIDILNGDASWSIAEPLFKAVWPRHVVEKQPWGHIEWADPDLRVLIEAPSGGLACHVGIYFRTITWNGRKFQIGGIGGVSTRADCRRRGYAGVALGAAIQTMRDHEAVQFALLFCEPHNFAFYQSRGWHPFTGEIQAEQPGGKIRFEAMAPFVFDFRRAPREGVIDLCGLPW</sequence>
<protein>
    <submittedName>
        <fullName evidence="2">Acetyltransferase (GNAT) domain-containing protein</fullName>
    </submittedName>
</protein>
<evidence type="ECO:0000259" key="1">
    <source>
        <dbReference type="PROSITE" id="PS51186"/>
    </source>
</evidence>
<name>A0A1M5X731_9BRAD</name>
<gene>
    <name evidence="2" type="ORF">SAMN05443248_7088</name>
</gene>
<organism evidence="2 3">
    <name type="scientific">Bradyrhizobium erythrophlei</name>
    <dbReference type="NCBI Taxonomy" id="1437360"/>
    <lineage>
        <taxon>Bacteria</taxon>
        <taxon>Pseudomonadati</taxon>
        <taxon>Pseudomonadota</taxon>
        <taxon>Alphaproteobacteria</taxon>
        <taxon>Hyphomicrobiales</taxon>
        <taxon>Nitrobacteraceae</taxon>
        <taxon>Bradyrhizobium</taxon>
    </lineage>
</organism>
<keyword evidence="2" id="KW-0808">Transferase</keyword>
<dbReference type="SUPFAM" id="SSF55729">
    <property type="entry name" value="Acyl-CoA N-acyltransferases (Nat)"/>
    <property type="match status" value="1"/>
</dbReference>
<dbReference type="Gene3D" id="3.40.630.30">
    <property type="match status" value="1"/>
</dbReference>
<evidence type="ECO:0000313" key="3">
    <source>
        <dbReference type="Proteomes" id="UP000189796"/>
    </source>
</evidence>
<reference evidence="2 3" key="1">
    <citation type="submission" date="2016-11" db="EMBL/GenBank/DDBJ databases">
        <authorList>
            <person name="Jaros S."/>
            <person name="Januszkiewicz K."/>
            <person name="Wedrychowicz H."/>
        </authorList>
    </citation>
    <scope>NUCLEOTIDE SEQUENCE [LARGE SCALE GENOMIC DNA]</scope>
    <source>
        <strain evidence="2 3">GAS138</strain>
    </source>
</reference>
<proteinExistence type="predicted"/>
<feature type="domain" description="N-acetyltransferase" evidence="1">
    <location>
        <begin position="3"/>
        <end position="154"/>
    </location>
</feature>